<dbReference type="InterPro" id="IPR036097">
    <property type="entry name" value="HisK_dim/P_sf"/>
</dbReference>
<dbReference type="OrthoDB" id="9766459at2"/>
<dbReference type="Pfam" id="PF01590">
    <property type="entry name" value="GAF"/>
    <property type="match status" value="1"/>
</dbReference>
<organism evidence="7 8">
    <name type="scientific">Adhaeribacter arboris</name>
    <dbReference type="NCBI Taxonomy" id="2072846"/>
    <lineage>
        <taxon>Bacteria</taxon>
        <taxon>Pseudomonadati</taxon>
        <taxon>Bacteroidota</taxon>
        <taxon>Cytophagia</taxon>
        <taxon>Cytophagales</taxon>
        <taxon>Hymenobacteraceae</taxon>
        <taxon>Adhaeribacter</taxon>
    </lineage>
</organism>
<gene>
    <name evidence="7" type="ORF">AHMF7605_11350</name>
</gene>
<keyword evidence="4" id="KW-0808">Transferase</keyword>
<dbReference type="InterPro" id="IPR029016">
    <property type="entry name" value="GAF-like_dom_sf"/>
</dbReference>
<dbReference type="SUPFAM" id="SSF55781">
    <property type="entry name" value="GAF domain-like"/>
    <property type="match status" value="1"/>
</dbReference>
<dbReference type="SMART" id="SM00387">
    <property type="entry name" value="HATPase_c"/>
    <property type="match status" value="1"/>
</dbReference>
<dbReference type="SUPFAM" id="SSF47384">
    <property type="entry name" value="Homodimeric domain of signal transducing histidine kinase"/>
    <property type="match status" value="1"/>
</dbReference>
<evidence type="ECO:0000256" key="2">
    <source>
        <dbReference type="ARBA" id="ARBA00012438"/>
    </source>
</evidence>
<sequence>MISSNNNLLQDLEAIQNISFVPNMLEFICQVTGMGFAAVARVTPNKWIACSVRDEVQFGLKAGEELPITSTLCNEIQDHRRPIIIDNVALDSAYKHHHTPQIYGLQSYISFPIILKNGTFFGTLCAIHSKPAALNNQKVVDTFTMFAEMLSFHLQSQDLLERSYCATVELQNKNTVLTKANNDLDSIVYTAAHDLKSPITNIESLVEVLSYSMEQENLNRAEINQIIGLMKSSLKSFYTTIQDLTTIIEADTSKEQETAEEIPLLELVETVKWDLQQLIDESQAKIEVNAAENVMLHYPRKYFRSILYNLLNNALKYRSPVRTPVVLVALLQVEGKIHFSVTDNGLGIAEDQQDKVFTLFKRFHNHVEGSGLGLYIVKKMVEYGNGQIQVNSTLDQGTTITVIF</sequence>
<evidence type="ECO:0000256" key="5">
    <source>
        <dbReference type="ARBA" id="ARBA00022777"/>
    </source>
</evidence>
<comment type="caution">
    <text evidence="7">The sequence shown here is derived from an EMBL/GenBank/DDBJ whole genome shotgun (WGS) entry which is preliminary data.</text>
</comment>
<dbReference type="InterPro" id="IPR036890">
    <property type="entry name" value="HATPase_C_sf"/>
</dbReference>
<dbReference type="PRINTS" id="PR00344">
    <property type="entry name" value="BCTRLSENSOR"/>
</dbReference>
<dbReference type="AlphaFoldDB" id="A0A2T2YF10"/>
<dbReference type="PROSITE" id="PS50109">
    <property type="entry name" value="HIS_KIN"/>
    <property type="match status" value="1"/>
</dbReference>
<evidence type="ECO:0000259" key="6">
    <source>
        <dbReference type="PROSITE" id="PS50109"/>
    </source>
</evidence>
<dbReference type="Gene3D" id="3.30.450.40">
    <property type="match status" value="1"/>
</dbReference>
<protein>
    <recommendedName>
        <fullName evidence="2">histidine kinase</fullName>
        <ecNumber evidence="2">2.7.13.3</ecNumber>
    </recommendedName>
</protein>
<dbReference type="InterPro" id="IPR052162">
    <property type="entry name" value="Sensor_kinase/Photoreceptor"/>
</dbReference>
<keyword evidence="5 7" id="KW-0418">Kinase</keyword>
<dbReference type="SMART" id="SM00065">
    <property type="entry name" value="GAF"/>
    <property type="match status" value="1"/>
</dbReference>
<dbReference type="InterPro" id="IPR004358">
    <property type="entry name" value="Sig_transdc_His_kin-like_C"/>
</dbReference>
<dbReference type="RefSeq" id="WP_106929374.1">
    <property type="nucleotide sequence ID" value="NZ_PYFT01000001.1"/>
</dbReference>
<dbReference type="SUPFAM" id="SSF55874">
    <property type="entry name" value="ATPase domain of HSP90 chaperone/DNA topoisomerase II/histidine kinase"/>
    <property type="match status" value="1"/>
</dbReference>
<dbReference type="EMBL" id="PYFT01000001">
    <property type="protein sequence ID" value="PSR54073.1"/>
    <property type="molecule type" value="Genomic_DNA"/>
</dbReference>
<dbReference type="PANTHER" id="PTHR43304">
    <property type="entry name" value="PHYTOCHROME-LIKE PROTEIN CPH1"/>
    <property type="match status" value="1"/>
</dbReference>
<name>A0A2T2YF10_9BACT</name>
<dbReference type="Proteomes" id="UP000240357">
    <property type="component" value="Unassembled WGS sequence"/>
</dbReference>
<dbReference type="EC" id="2.7.13.3" evidence="2"/>
<keyword evidence="3" id="KW-0597">Phosphoprotein</keyword>
<dbReference type="Gene3D" id="3.30.565.10">
    <property type="entry name" value="Histidine kinase-like ATPase, C-terminal domain"/>
    <property type="match status" value="1"/>
</dbReference>
<dbReference type="PANTHER" id="PTHR43304:SF1">
    <property type="entry name" value="PAC DOMAIN-CONTAINING PROTEIN"/>
    <property type="match status" value="1"/>
</dbReference>
<evidence type="ECO:0000256" key="4">
    <source>
        <dbReference type="ARBA" id="ARBA00022679"/>
    </source>
</evidence>
<dbReference type="InterPro" id="IPR005467">
    <property type="entry name" value="His_kinase_dom"/>
</dbReference>
<evidence type="ECO:0000256" key="3">
    <source>
        <dbReference type="ARBA" id="ARBA00022553"/>
    </source>
</evidence>
<evidence type="ECO:0000256" key="1">
    <source>
        <dbReference type="ARBA" id="ARBA00000085"/>
    </source>
</evidence>
<accession>A0A2T2YF10</accession>
<dbReference type="InterPro" id="IPR003594">
    <property type="entry name" value="HATPase_dom"/>
</dbReference>
<evidence type="ECO:0000313" key="7">
    <source>
        <dbReference type="EMBL" id="PSR54073.1"/>
    </source>
</evidence>
<keyword evidence="8" id="KW-1185">Reference proteome</keyword>
<comment type="catalytic activity">
    <reaction evidence="1">
        <text>ATP + protein L-histidine = ADP + protein N-phospho-L-histidine.</text>
        <dbReference type="EC" id="2.7.13.3"/>
    </reaction>
</comment>
<feature type="domain" description="Histidine kinase" evidence="6">
    <location>
        <begin position="190"/>
        <end position="404"/>
    </location>
</feature>
<proteinExistence type="predicted"/>
<dbReference type="Pfam" id="PF02518">
    <property type="entry name" value="HATPase_c"/>
    <property type="match status" value="1"/>
</dbReference>
<reference evidence="7 8" key="1">
    <citation type="submission" date="2018-03" db="EMBL/GenBank/DDBJ databases">
        <title>Adhaeribacter sp. HMF7605 Genome sequencing and assembly.</title>
        <authorList>
            <person name="Kang H."/>
            <person name="Kang J."/>
            <person name="Cha I."/>
            <person name="Kim H."/>
            <person name="Joh K."/>
        </authorList>
    </citation>
    <scope>NUCLEOTIDE SEQUENCE [LARGE SCALE GENOMIC DNA]</scope>
    <source>
        <strain evidence="7 8">HMF7605</strain>
    </source>
</reference>
<dbReference type="GO" id="GO:0000155">
    <property type="term" value="F:phosphorelay sensor kinase activity"/>
    <property type="evidence" value="ECO:0007669"/>
    <property type="project" value="InterPro"/>
</dbReference>
<evidence type="ECO:0000313" key="8">
    <source>
        <dbReference type="Proteomes" id="UP000240357"/>
    </source>
</evidence>
<dbReference type="Gene3D" id="1.10.287.130">
    <property type="match status" value="1"/>
</dbReference>
<dbReference type="InterPro" id="IPR003018">
    <property type="entry name" value="GAF"/>
</dbReference>